<accession>A0ABU5CIK6</accession>
<dbReference type="Proteomes" id="UP001228376">
    <property type="component" value="Unassembled WGS sequence"/>
</dbReference>
<keyword evidence="2" id="KW-1185">Reference proteome</keyword>
<reference evidence="1 2" key="1">
    <citation type="submission" date="2023-10" db="EMBL/GenBank/DDBJ databases">
        <title>179-bfca-hs.</title>
        <authorList>
            <person name="Miliotis G."/>
            <person name="Sengupta P."/>
            <person name="Hameed A."/>
            <person name="Chuvochina M."/>
            <person name="Mcdonagh F."/>
            <person name="Simpson A.C."/>
            <person name="Singh N.K."/>
            <person name="Rekha P.D."/>
            <person name="Raman K."/>
            <person name="Hugenholtz P."/>
            <person name="Venkateswaran K."/>
        </authorList>
    </citation>
    <scope>NUCLEOTIDE SEQUENCE [LARGE SCALE GENOMIC DNA]</scope>
    <source>
        <strain evidence="1 2">179-BFC-A-HS</strain>
    </source>
</reference>
<comment type="caution">
    <text evidence="1">The sequence shown here is derived from an EMBL/GenBank/DDBJ whole genome shotgun (WGS) entry which is preliminary data.</text>
</comment>
<protein>
    <submittedName>
        <fullName evidence="1">Uncharacterized protein</fullName>
    </submittedName>
</protein>
<organism evidence="1 2">
    <name type="scientific">Tigheibacillus jepli</name>
    <dbReference type="NCBI Taxonomy" id="3035914"/>
    <lineage>
        <taxon>Bacteria</taxon>
        <taxon>Bacillati</taxon>
        <taxon>Bacillota</taxon>
        <taxon>Bacilli</taxon>
        <taxon>Bacillales</taxon>
        <taxon>Bacillaceae</taxon>
        <taxon>Tigheibacillus</taxon>
    </lineage>
</organism>
<dbReference type="RefSeq" id="WP_306065977.1">
    <property type="nucleotide sequence ID" value="NZ_JAROCA020000001.1"/>
</dbReference>
<evidence type="ECO:0000313" key="1">
    <source>
        <dbReference type="EMBL" id="MDY0406183.1"/>
    </source>
</evidence>
<gene>
    <name evidence="1" type="ORF">P5G51_012990</name>
</gene>
<sequence>MAYAVVNWCSWIGFHFASYLLNKGETVIGIGFAKTKEQAYLEMFFGRNTNFHLEERLETTRNLEAIFDVGELQNEKIYLNLEAKYCLLGINEKEKNVPDIVIHTPLLVGEWMPMAEKGVRTDHGLVAFDSEEFHQALPIDALVPCLLQWLYAADLPEEFQIFHRSAKHQTGDEQQNVYIINTPSHKTLKKDLLKHYHAHPDYYLSSF</sequence>
<evidence type="ECO:0000313" key="2">
    <source>
        <dbReference type="Proteomes" id="UP001228376"/>
    </source>
</evidence>
<dbReference type="EMBL" id="JAROCA020000001">
    <property type="protein sequence ID" value="MDY0406183.1"/>
    <property type="molecule type" value="Genomic_DNA"/>
</dbReference>
<name>A0ABU5CIK6_9BACI</name>
<proteinExistence type="predicted"/>